<evidence type="ECO:0000313" key="2">
    <source>
        <dbReference type="Proteomes" id="UP001148838"/>
    </source>
</evidence>
<accession>A0ABQ8U2F3</accession>
<proteinExistence type="predicted"/>
<evidence type="ECO:0000313" key="1">
    <source>
        <dbReference type="EMBL" id="KAJ4451760.1"/>
    </source>
</evidence>
<name>A0ABQ8U2F3_PERAM</name>
<evidence type="ECO:0008006" key="3">
    <source>
        <dbReference type="Google" id="ProtNLM"/>
    </source>
</evidence>
<dbReference type="Proteomes" id="UP001148838">
    <property type="component" value="Unassembled WGS sequence"/>
</dbReference>
<organism evidence="1 2">
    <name type="scientific">Periplaneta americana</name>
    <name type="common">American cockroach</name>
    <name type="synonym">Blatta americana</name>
    <dbReference type="NCBI Taxonomy" id="6978"/>
    <lineage>
        <taxon>Eukaryota</taxon>
        <taxon>Metazoa</taxon>
        <taxon>Ecdysozoa</taxon>
        <taxon>Arthropoda</taxon>
        <taxon>Hexapoda</taxon>
        <taxon>Insecta</taxon>
        <taxon>Pterygota</taxon>
        <taxon>Neoptera</taxon>
        <taxon>Polyneoptera</taxon>
        <taxon>Dictyoptera</taxon>
        <taxon>Blattodea</taxon>
        <taxon>Blattoidea</taxon>
        <taxon>Blattidae</taxon>
        <taxon>Blattinae</taxon>
        <taxon>Periplaneta</taxon>
    </lineage>
</organism>
<comment type="caution">
    <text evidence="1">The sequence shown here is derived from an EMBL/GenBank/DDBJ whole genome shotgun (WGS) entry which is preliminary data.</text>
</comment>
<gene>
    <name evidence="1" type="ORF">ANN_03232</name>
</gene>
<keyword evidence="2" id="KW-1185">Reference proteome</keyword>
<reference evidence="1 2" key="1">
    <citation type="journal article" date="2022" name="Allergy">
        <title>Genome assembly and annotation of Periplaneta americana reveal a comprehensive cockroach allergen profile.</title>
        <authorList>
            <person name="Wang L."/>
            <person name="Xiong Q."/>
            <person name="Saelim N."/>
            <person name="Wang L."/>
            <person name="Nong W."/>
            <person name="Wan A.T."/>
            <person name="Shi M."/>
            <person name="Liu X."/>
            <person name="Cao Q."/>
            <person name="Hui J.H.L."/>
            <person name="Sookrung N."/>
            <person name="Leung T.F."/>
            <person name="Tungtrongchitr A."/>
            <person name="Tsui S.K.W."/>
        </authorList>
    </citation>
    <scope>NUCLEOTIDE SEQUENCE [LARGE SCALE GENOMIC DNA]</scope>
    <source>
        <strain evidence="1">PWHHKU_190912</strain>
    </source>
</reference>
<sequence length="80" mass="9191">MLEIMALKVLRSLANEIHEEGCFGLLMDETSDVEKTEQVSICWRIISKELEIQEHFIGFYETSAIDATSLYNIISDALFF</sequence>
<dbReference type="PANTHER" id="PTHR45749">
    <property type="match status" value="1"/>
</dbReference>
<protein>
    <recommendedName>
        <fullName evidence="3">DUF4371 domain-containing protein</fullName>
    </recommendedName>
</protein>
<dbReference type="PANTHER" id="PTHR45749:SF21">
    <property type="entry name" value="DUF4371 DOMAIN-CONTAINING PROTEIN"/>
    <property type="match status" value="1"/>
</dbReference>
<dbReference type="EMBL" id="JAJSOF020000001">
    <property type="protein sequence ID" value="KAJ4451760.1"/>
    <property type="molecule type" value="Genomic_DNA"/>
</dbReference>